<dbReference type="InterPro" id="IPR050383">
    <property type="entry name" value="GlyoxalaseI/FosfomycinResist"/>
</dbReference>
<evidence type="ECO:0000313" key="4">
    <source>
        <dbReference type="Proteomes" id="UP000217154"/>
    </source>
</evidence>
<dbReference type="RefSeq" id="WP_095743095.1">
    <property type="nucleotide sequence ID" value="NZ_CP023284.1"/>
</dbReference>
<feature type="region of interest" description="Disordered" evidence="1">
    <location>
        <begin position="129"/>
        <end position="152"/>
    </location>
</feature>
<dbReference type="InterPro" id="IPR037523">
    <property type="entry name" value="VOC_core"/>
</dbReference>
<dbReference type="AlphaFoldDB" id="A0A250DCM7"/>
<dbReference type="Proteomes" id="UP000217154">
    <property type="component" value="Chromosome"/>
</dbReference>
<dbReference type="KEGG" id="vbo:CKY39_00660"/>
<reference evidence="3 4" key="1">
    <citation type="submission" date="2017-09" db="EMBL/GenBank/DDBJ databases">
        <title>The diverse metabolic capabilities of V. boronicumulans make it an excellent choice for continued studies on novel biodegradation.</title>
        <authorList>
            <person name="Sun S."/>
        </authorList>
    </citation>
    <scope>NUCLEOTIDE SEQUENCE [LARGE SCALE GENOMIC DNA]</scope>
    <source>
        <strain evidence="3 4">J1</strain>
    </source>
</reference>
<sequence length="152" mass="16165">MTRPPASSPVASATDAAPFAVLRIDHVVLRVRDAARSMAFYCEVLGCTLEKRRDDLGLVHLRAGSSLIDLVTHDGKLGRQGGALAGREGRNVDHLCLRIEPFDEAAIRARMARHGVPVQGEVQNNFGAEGSGPSIYIEDPDGNGVELKGPAA</sequence>
<evidence type="ECO:0000256" key="1">
    <source>
        <dbReference type="SAM" id="MobiDB-lite"/>
    </source>
</evidence>
<protein>
    <submittedName>
        <fullName evidence="3">VOC family virulence protein</fullName>
    </submittedName>
</protein>
<feature type="domain" description="VOC" evidence="2">
    <location>
        <begin position="23"/>
        <end position="150"/>
    </location>
</feature>
<dbReference type="Pfam" id="PF00903">
    <property type="entry name" value="Glyoxalase"/>
    <property type="match status" value="1"/>
</dbReference>
<dbReference type="Gene3D" id="3.10.180.10">
    <property type="entry name" value="2,3-Dihydroxybiphenyl 1,2-Dioxygenase, domain 1"/>
    <property type="match status" value="1"/>
</dbReference>
<dbReference type="InterPro" id="IPR029068">
    <property type="entry name" value="Glyas_Bleomycin-R_OHBP_Dase"/>
</dbReference>
<evidence type="ECO:0000259" key="2">
    <source>
        <dbReference type="PROSITE" id="PS51819"/>
    </source>
</evidence>
<name>A0A250DCM7_9BURK</name>
<accession>A0A250DCM7</accession>
<dbReference type="PANTHER" id="PTHR21366:SF14">
    <property type="entry name" value="GLYOXALASE DOMAIN-CONTAINING PROTEIN 5"/>
    <property type="match status" value="1"/>
</dbReference>
<organism evidence="3 4">
    <name type="scientific">Variovorax boronicumulans</name>
    <dbReference type="NCBI Taxonomy" id="436515"/>
    <lineage>
        <taxon>Bacteria</taxon>
        <taxon>Pseudomonadati</taxon>
        <taxon>Pseudomonadota</taxon>
        <taxon>Betaproteobacteria</taxon>
        <taxon>Burkholderiales</taxon>
        <taxon>Comamonadaceae</taxon>
        <taxon>Variovorax</taxon>
    </lineage>
</organism>
<dbReference type="PROSITE" id="PS51819">
    <property type="entry name" value="VOC"/>
    <property type="match status" value="1"/>
</dbReference>
<dbReference type="InterPro" id="IPR004360">
    <property type="entry name" value="Glyas_Fos-R_dOase_dom"/>
</dbReference>
<dbReference type="SUPFAM" id="SSF54593">
    <property type="entry name" value="Glyoxalase/Bleomycin resistance protein/Dihydroxybiphenyl dioxygenase"/>
    <property type="match status" value="1"/>
</dbReference>
<proteinExistence type="predicted"/>
<evidence type="ECO:0000313" key="3">
    <source>
        <dbReference type="EMBL" id="ATA51901.1"/>
    </source>
</evidence>
<dbReference type="PANTHER" id="PTHR21366">
    <property type="entry name" value="GLYOXALASE FAMILY PROTEIN"/>
    <property type="match status" value="1"/>
</dbReference>
<gene>
    <name evidence="3" type="ORF">CKY39_00660</name>
</gene>
<dbReference type="EMBL" id="CP023284">
    <property type="protein sequence ID" value="ATA51901.1"/>
    <property type="molecule type" value="Genomic_DNA"/>
</dbReference>